<comment type="caution">
    <text evidence="2">The sequence shown here is derived from an EMBL/GenBank/DDBJ whole genome shotgun (WGS) entry which is preliminary data.</text>
</comment>
<organism evidence="2 3">
    <name type="scientific">Virgisporangium aliadipatigenens</name>
    <dbReference type="NCBI Taxonomy" id="741659"/>
    <lineage>
        <taxon>Bacteria</taxon>
        <taxon>Bacillati</taxon>
        <taxon>Actinomycetota</taxon>
        <taxon>Actinomycetes</taxon>
        <taxon>Micromonosporales</taxon>
        <taxon>Micromonosporaceae</taxon>
        <taxon>Virgisporangium</taxon>
    </lineage>
</organism>
<dbReference type="Gene3D" id="1.20.1260.10">
    <property type="match status" value="1"/>
</dbReference>
<dbReference type="Proteomes" id="UP000619260">
    <property type="component" value="Unassembled WGS sequence"/>
</dbReference>
<name>A0A8J3YSE0_9ACTN</name>
<dbReference type="InterPro" id="IPR005183">
    <property type="entry name" value="DUF305_CopM-like"/>
</dbReference>
<reference evidence="2" key="1">
    <citation type="submission" date="2021-01" db="EMBL/GenBank/DDBJ databases">
        <title>Whole genome shotgun sequence of Virgisporangium aliadipatigenens NBRC 105644.</title>
        <authorList>
            <person name="Komaki H."/>
            <person name="Tamura T."/>
        </authorList>
    </citation>
    <scope>NUCLEOTIDE SEQUENCE</scope>
    <source>
        <strain evidence="2">NBRC 105644</strain>
    </source>
</reference>
<sequence length="215" mass="23592">MPSFGFLDNRRARLFGAALVAVLLLVAAYAAGYATPHITAPGDDSPEAGFARDMTYHHSQAVRMSFLEYDRGDATSTTGATLHRMAYDMATSQQYQSGVMETWLADWGLEALSTHGTMSWVPGGKSMLQSDGRMPGLASDDEMKRLETANGKDADILFCQLMIRHHLGGLHMIRAILDLTDRAEVVEMAENMQRSQQGEVDQLRLLLKDLGGDPV</sequence>
<dbReference type="PANTHER" id="PTHR36933">
    <property type="entry name" value="SLL0788 PROTEIN"/>
    <property type="match status" value="1"/>
</dbReference>
<dbReference type="PANTHER" id="PTHR36933:SF1">
    <property type="entry name" value="SLL0788 PROTEIN"/>
    <property type="match status" value="1"/>
</dbReference>
<protein>
    <submittedName>
        <fullName evidence="2">DUF305 domain-containing protein</fullName>
    </submittedName>
</protein>
<proteinExistence type="predicted"/>
<accession>A0A8J3YSE0</accession>
<evidence type="ECO:0000259" key="1">
    <source>
        <dbReference type="Pfam" id="PF03713"/>
    </source>
</evidence>
<dbReference type="Pfam" id="PF03713">
    <property type="entry name" value="DUF305"/>
    <property type="match status" value="1"/>
</dbReference>
<dbReference type="EMBL" id="BOPF01000023">
    <property type="protein sequence ID" value="GIJ48878.1"/>
    <property type="molecule type" value="Genomic_DNA"/>
</dbReference>
<dbReference type="RefSeq" id="WP_203902352.1">
    <property type="nucleotide sequence ID" value="NZ_BOPF01000023.1"/>
</dbReference>
<feature type="domain" description="DUF305" evidence="1">
    <location>
        <begin position="47"/>
        <end position="206"/>
    </location>
</feature>
<evidence type="ECO:0000313" key="2">
    <source>
        <dbReference type="EMBL" id="GIJ48878.1"/>
    </source>
</evidence>
<gene>
    <name evidence="2" type="ORF">Val02_57640</name>
</gene>
<dbReference type="AlphaFoldDB" id="A0A8J3YSE0"/>
<dbReference type="InterPro" id="IPR012347">
    <property type="entry name" value="Ferritin-like"/>
</dbReference>
<evidence type="ECO:0000313" key="3">
    <source>
        <dbReference type="Proteomes" id="UP000619260"/>
    </source>
</evidence>
<keyword evidence="3" id="KW-1185">Reference proteome</keyword>